<sequence length="585" mass="62918">MATPTELAEAKYVIETTATPYTEKDQISGDHSNEDADQTVDTDFQKGVQEIEAVTIVWSKGSMIAAFAMMWIIYFVQGLAGSVGGALLPYVTSAFAMHSLTATTGVVSAIIGGISNLSIAKILDVFGRPQGFFIAAVIATIGLIMSAACTNVEMYSASQVFYTIGMNGIGYSMSVFIADSTTLHNRGLVQALTSSPGMITVWIGGPISTAFLAGSGWRWAFGMLSILVPAVTAPLFVLFTYRFIQAKRRGLVPACDSGRTTLQSLHYYAQEFDLIGLICLSAGVAFFLLPFNLYTQQAKGWGSALTISFLVVGIVLLIAFAPWERFGAKKSLVPWALLKDRTVLGASLASFTLFLSYGCWNAYFTSILQVVNNLSVSDASYIMAGYTVCSTISAILTGVVMSITGRFKAITLYVSLPLMILGTGLLIHFRRPDGKVGYVVMSVLFMAAGSGISTMTIEIAILAAMKTQQFFAIAIALVSTTGSIGLAVGLTISSAIWQQTFPTRLAAYLPEEDMPNYVMIYADITMQLAYPPGTPTRLAIQKAYGDSQKYLFIAATCAWALAVVGTLMWKDINIKVMKQTKGRVI</sequence>
<feature type="transmembrane region" description="Helical" evidence="7">
    <location>
        <begin position="342"/>
        <end position="363"/>
    </location>
</feature>
<feature type="transmembrane region" description="Helical" evidence="7">
    <location>
        <begin position="94"/>
        <end position="119"/>
    </location>
</feature>
<feature type="transmembrane region" description="Helical" evidence="7">
    <location>
        <begin position="274"/>
        <end position="294"/>
    </location>
</feature>
<dbReference type="Proteomes" id="UP001280581">
    <property type="component" value="Unassembled WGS sequence"/>
</dbReference>
<dbReference type="AlphaFoldDB" id="A0AAN6LT25"/>
<keyword evidence="4 7" id="KW-0812">Transmembrane</keyword>
<dbReference type="EMBL" id="WVTA01000013">
    <property type="protein sequence ID" value="KAK3202588.1"/>
    <property type="molecule type" value="Genomic_DNA"/>
</dbReference>
<dbReference type="SUPFAM" id="SSF103473">
    <property type="entry name" value="MFS general substrate transporter"/>
    <property type="match status" value="1"/>
</dbReference>
<evidence type="ECO:0000256" key="3">
    <source>
        <dbReference type="ARBA" id="ARBA00022448"/>
    </source>
</evidence>
<organism evidence="9 10">
    <name type="scientific">Pseudopithomyces chartarum</name>
    <dbReference type="NCBI Taxonomy" id="1892770"/>
    <lineage>
        <taxon>Eukaryota</taxon>
        <taxon>Fungi</taxon>
        <taxon>Dikarya</taxon>
        <taxon>Ascomycota</taxon>
        <taxon>Pezizomycotina</taxon>
        <taxon>Dothideomycetes</taxon>
        <taxon>Pleosporomycetidae</taxon>
        <taxon>Pleosporales</taxon>
        <taxon>Massarineae</taxon>
        <taxon>Didymosphaeriaceae</taxon>
        <taxon>Pseudopithomyces</taxon>
    </lineage>
</organism>
<proteinExistence type="inferred from homology"/>
<dbReference type="FunFam" id="1.20.1250.20:FF:000284">
    <property type="entry name" value="Siderophore iron transporter mirB"/>
    <property type="match status" value="1"/>
</dbReference>
<keyword evidence="6 7" id="KW-0472">Membrane</keyword>
<dbReference type="PROSITE" id="PS50850">
    <property type="entry name" value="MFS"/>
    <property type="match status" value="1"/>
</dbReference>
<dbReference type="PANTHER" id="PTHR23501">
    <property type="entry name" value="MAJOR FACILITATOR SUPERFAMILY"/>
    <property type="match status" value="1"/>
</dbReference>
<evidence type="ECO:0000259" key="8">
    <source>
        <dbReference type="PROSITE" id="PS50850"/>
    </source>
</evidence>
<evidence type="ECO:0000256" key="5">
    <source>
        <dbReference type="ARBA" id="ARBA00022989"/>
    </source>
</evidence>
<keyword evidence="10" id="KW-1185">Reference proteome</keyword>
<evidence type="ECO:0000313" key="10">
    <source>
        <dbReference type="Proteomes" id="UP001280581"/>
    </source>
</evidence>
<dbReference type="InterPro" id="IPR036259">
    <property type="entry name" value="MFS_trans_sf"/>
</dbReference>
<feature type="transmembrane region" description="Helical" evidence="7">
    <location>
        <begin position="470"/>
        <end position="497"/>
    </location>
</feature>
<dbReference type="PANTHER" id="PTHR23501:SF3">
    <property type="entry name" value="MAJOR FACILITATOR SUPERFAMILY (MFS) PROFILE DOMAIN-CONTAINING PROTEIN"/>
    <property type="match status" value="1"/>
</dbReference>
<evidence type="ECO:0000256" key="1">
    <source>
        <dbReference type="ARBA" id="ARBA00004141"/>
    </source>
</evidence>
<feature type="transmembrane region" description="Helical" evidence="7">
    <location>
        <begin position="131"/>
        <end position="148"/>
    </location>
</feature>
<feature type="transmembrane region" description="Helical" evidence="7">
    <location>
        <begin position="160"/>
        <end position="179"/>
    </location>
</feature>
<dbReference type="InterPro" id="IPR020846">
    <property type="entry name" value="MFS_dom"/>
</dbReference>
<feature type="transmembrane region" description="Helical" evidence="7">
    <location>
        <begin position="410"/>
        <end position="430"/>
    </location>
</feature>
<comment type="similarity">
    <text evidence="2">Belongs to the major facilitator superfamily.</text>
</comment>
<protein>
    <recommendedName>
        <fullName evidence="8">Major facilitator superfamily (MFS) profile domain-containing protein</fullName>
    </recommendedName>
</protein>
<feature type="transmembrane region" description="Helical" evidence="7">
    <location>
        <begin position="219"/>
        <end position="241"/>
    </location>
</feature>
<feature type="transmembrane region" description="Helical" evidence="7">
    <location>
        <begin position="191"/>
        <end position="213"/>
    </location>
</feature>
<feature type="transmembrane region" description="Helical" evidence="7">
    <location>
        <begin position="550"/>
        <end position="569"/>
    </location>
</feature>
<dbReference type="GO" id="GO:0022857">
    <property type="term" value="F:transmembrane transporter activity"/>
    <property type="evidence" value="ECO:0007669"/>
    <property type="project" value="InterPro"/>
</dbReference>
<feature type="transmembrane region" description="Helical" evidence="7">
    <location>
        <begin position="64"/>
        <end position="88"/>
    </location>
</feature>
<gene>
    <name evidence="9" type="ORF">GRF29_154g115386</name>
</gene>
<evidence type="ECO:0000313" key="9">
    <source>
        <dbReference type="EMBL" id="KAK3202588.1"/>
    </source>
</evidence>
<evidence type="ECO:0000256" key="7">
    <source>
        <dbReference type="SAM" id="Phobius"/>
    </source>
</evidence>
<feature type="transmembrane region" description="Helical" evidence="7">
    <location>
        <begin position="383"/>
        <end position="403"/>
    </location>
</feature>
<feature type="transmembrane region" description="Helical" evidence="7">
    <location>
        <begin position="436"/>
        <end position="463"/>
    </location>
</feature>
<dbReference type="InterPro" id="IPR011701">
    <property type="entry name" value="MFS"/>
</dbReference>
<keyword evidence="3" id="KW-0813">Transport</keyword>
<comment type="subcellular location">
    <subcellularLocation>
        <location evidence="1">Membrane</location>
        <topology evidence="1">Multi-pass membrane protein</topology>
    </subcellularLocation>
</comment>
<accession>A0AAN6LT25</accession>
<dbReference type="GO" id="GO:0005886">
    <property type="term" value="C:plasma membrane"/>
    <property type="evidence" value="ECO:0007669"/>
    <property type="project" value="TreeGrafter"/>
</dbReference>
<reference evidence="9 10" key="1">
    <citation type="submission" date="2021-02" db="EMBL/GenBank/DDBJ databases">
        <title>Genome assembly of Pseudopithomyces chartarum.</title>
        <authorList>
            <person name="Jauregui R."/>
            <person name="Singh J."/>
            <person name="Voisey C."/>
        </authorList>
    </citation>
    <scope>NUCLEOTIDE SEQUENCE [LARGE SCALE GENOMIC DNA]</scope>
    <source>
        <strain evidence="9 10">AGR01</strain>
    </source>
</reference>
<dbReference type="Gene3D" id="1.20.1250.20">
    <property type="entry name" value="MFS general substrate transporter like domains"/>
    <property type="match status" value="2"/>
</dbReference>
<evidence type="ECO:0000256" key="4">
    <source>
        <dbReference type="ARBA" id="ARBA00022692"/>
    </source>
</evidence>
<keyword evidence="5 7" id="KW-1133">Transmembrane helix</keyword>
<name>A0AAN6LT25_9PLEO</name>
<comment type="caution">
    <text evidence="9">The sequence shown here is derived from an EMBL/GenBank/DDBJ whole genome shotgun (WGS) entry which is preliminary data.</text>
</comment>
<dbReference type="Pfam" id="PF07690">
    <property type="entry name" value="MFS_1"/>
    <property type="match status" value="1"/>
</dbReference>
<evidence type="ECO:0000256" key="6">
    <source>
        <dbReference type="ARBA" id="ARBA00023136"/>
    </source>
</evidence>
<feature type="transmembrane region" description="Helical" evidence="7">
    <location>
        <begin position="300"/>
        <end position="321"/>
    </location>
</feature>
<feature type="domain" description="Major facilitator superfamily (MFS) profile" evidence="8">
    <location>
        <begin position="66"/>
        <end position="572"/>
    </location>
</feature>
<evidence type="ECO:0000256" key="2">
    <source>
        <dbReference type="ARBA" id="ARBA00008335"/>
    </source>
</evidence>